<dbReference type="PANTHER" id="PTHR37298:SF1">
    <property type="entry name" value="UPF0111 PROTEIN YKAA"/>
    <property type="match status" value="1"/>
</dbReference>
<dbReference type="RefSeq" id="WP_025774710.1">
    <property type="nucleotide sequence ID" value="NZ_DF238840.1"/>
</dbReference>
<comment type="similarity">
    <text evidence="1">Belongs to the UPF0111 family.</text>
</comment>
<reference evidence="2" key="1">
    <citation type="journal article" date="2014" name="Gene">
        <title>Genome-guided analysis of transformation efficiency and carbon dioxide assimilation by Moorella thermoacetica Y72.</title>
        <authorList>
            <person name="Tsukahara K."/>
            <person name="Kita A."/>
            <person name="Nakashimada Y."/>
            <person name="Hoshino T."/>
            <person name="Murakami K."/>
        </authorList>
    </citation>
    <scope>NUCLEOTIDE SEQUENCE [LARGE SCALE GENOMIC DNA]</scope>
    <source>
        <strain evidence="2">Y72</strain>
    </source>
</reference>
<dbReference type="PANTHER" id="PTHR37298">
    <property type="entry name" value="UPF0111 PROTEIN YKAA"/>
    <property type="match status" value="1"/>
</dbReference>
<dbReference type="Proteomes" id="UP000063718">
    <property type="component" value="Unassembled WGS sequence"/>
</dbReference>
<dbReference type="InterPro" id="IPR018445">
    <property type="entry name" value="Put_Phosphate_transp_reg"/>
</dbReference>
<dbReference type="Pfam" id="PF01865">
    <property type="entry name" value="PhoU_div"/>
    <property type="match status" value="1"/>
</dbReference>
<dbReference type="InterPro" id="IPR038078">
    <property type="entry name" value="PhoU-like_sf"/>
</dbReference>
<accession>A0A0S6UGW6</accession>
<proteinExistence type="inferred from homology"/>
<organism evidence="2">
    <name type="scientific">Moorella thermoacetica Y72</name>
    <dbReference type="NCBI Taxonomy" id="1325331"/>
    <lineage>
        <taxon>Bacteria</taxon>
        <taxon>Bacillati</taxon>
        <taxon>Bacillota</taxon>
        <taxon>Clostridia</taxon>
        <taxon>Neomoorellales</taxon>
        <taxon>Neomoorellaceae</taxon>
        <taxon>Neomoorella</taxon>
    </lineage>
</organism>
<name>A0A0S6UGW6_NEOTH</name>
<dbReference type="AlphaFoldDB" id="A0A0S6UGW6"/>
<dbReference type="EMBL" id="DF238840">
    <property type="protein sequence ID" value="GAF27011.1"/>
    <property type="molecule type" value="Genomic_DNA"/>
</dbReference>
<protein>
    <submittedName>
        <fullName evidence="2">Phosphate transport regulator</fullName>
    </submittedName>
</protein>
<gene>
    <name evidence="2" type="ORF">MTY_2352</name>
</gene>
<evidence type="ECO:0000256" key="1">
    <source>
        <dbReference type="ARBA" id="ARBA00008591"/>
    </source>
</evidence>
<dbReference type="Gene3D" id="1.20.58.220">
    <property type="entry name" value="Phosphate transport system protein phou homolog 2, domain 2"/>
    <property type="match status" value="1"/>
</dbReference>
<sequence length="219" mass="25087">MFRFKGIDDEFFHLFEEAAAALHRAVQSLKYTWEHHDASPENLKVLATLKPGVERITGAIIKKLGETFITPFDREDIYGLARGFNEIALTINSAAIKMTLYETGHPPRRLLELLEVLVNTTGTLKKLVTAMRNLKKNTVLILRLVNSIKKYRDRGDELYHLGLGELYKSREGYYTNLNKDFQDLLAVMKWKELYDQVQAIARECAEVARLILGIAVKYA</sequence>
<dbReference type="InterPro" id="IPR052912">
    <property type="entry name" value="UPF0111_domain"/>
</dbReference>
<evidence type="ECO:0000313" key="2">
    <source>
        <dbReference type="EMBL" id="GAF27011.1"/>
    </source>
</evidence>